<gene>
    <name evidence="3" type="ORF">O4U47_06440</name>
</gene>
<accession>A0ABT4THG2</accession>
<reference evidence="3" key="1">
    <citation type="submission" date="2023-01" db="EMBL/GenBank/DDBJ databases">
        <title>Draft genome sequence of Nocardiopsis sp. LSu2-4 isolated from halophytes.</title>
        <authorList>
            <person name="Duangmal K."/>
            <person name="Chantavorakit T."/>
        </authorList>
    </citation>
    <scope>NUCLEOTIDE SEQUENCE</scope>
    <source>
        <strain evidence="3">LSu2-4</strain>
    </source>
</reference>
<feature type="transmembrane region" description="Helical" evidence="2">
    <location>
        <begin position="93"/>
        <end position="113"/>
    </location>
</feature>
<feature type="transmembrane region" description="Helical" evidence="2">
    <location>
        <begin position="12"/>
        <end position="29"/>
    </location>
</feature>
<evidence type="ECO:0000256" key="2">
    <source>
        <dbReference type="SAM" id="Phobius"/>
    </source>
</evidence>
<evidence type="ECO:0000256" key="1">
    <source>
        <dbReference type="SAM" id="MobiDB-lite"/>
    </source>
</evidence>
<dbReference type="EMBL" id="JAQFWP010000008">
    <property type="protein sequence ID" value="MDA2804144.1"/>
    <property type="molecule type" value="Genomic_DNA"/>
</dbReference>
<organism evidence="3 4">
    <name type="scientific">Nocardiopsis suaedae</name>
    <dbReference type="NCBI Taxonomy" id="3018444"/>
    <lineage>
        <taxon>Bacteria</taxon>
        <taxon>Bacillati</taxon>
        <taxon>Actinomycetota</taxon>
        <taxon>Actinomycetes</taxon>
        <taxon>Streptosporangiales</taxon>
        <taxon>Nocardiopsidaceae</taxon>
        <taxon>Nocardiopsis</taxon>
    </lineage>
</organism>
<protein>
    <submittedName>
        <fullName evidence="3">DUF2784 domain-containing protein</fullName>
    </submittedName>
</protein>
<keyword evidence="2" id="KW-1133">Transmembrane helix</keyword>
<dbReference type="InterPro" id="IPR021218">
    <property type="entry name" value="DUF2784"/>
</dbReference>
<keyword evidence="2" id="KW-0472">Membrane</keyword>
<feature type="compositionally biased region" description="Basic and acidic residues" evidence="1">
    <location>
        <begin position="135"/>
        <end position="145"/>
    </location>
</feature>
<feature type="compositionally biased region" description="Low complexity" evidence="1">
    <location>
        <begin position="124"/>
        <end position="134"/>
    </location>
</feature>
<feature type="transmembrane region" description="Helical" evidence="2">
    <location>
        <begin position="41"/>
        <end position="60"/>
    </location>
</feature>
<comment type="caution">
    <text evidence="3">The sequence shown here is derived from an EMBL/GenBank/DDBJ whole genome shotgun (WGS) entry which is preliminary data.</text>
</comment>
<dbReference type="RefSeq" id="WP_270676671.1">
    <property type="nucleotide sequence ID" value="NZ_JAQFWP010000008.1"/>
</dbReference>
<sequence length="145" mass="15387">MGYLVIGNTTALLHFAFLGYVVFGGFLAWKHPKAIRVHLAVAAYALGIVIIDWPCALTELENWARAMGGSPVMENGFIDHYLTGTLYPREHLLTSRIVMGAVVVASWAGAVVLRRRARGTTAAGEAGTAPAAEAGPERPLEGVSA</sequence>
<name>A0ABT4THG2_9ACTN</name>
<dbReference type="Proteomes" id="UP001165685">
    <property type="component" value="Unassembled WGS sequence"/>
</dbReference>
<keyword evidence="2" id="KW-0812">Transmembrane</keyword>
<evidence type="ECO:0000313" key="3">
    <source>
        <dbReference type="EMBL" id="MDA2804144.1"/>
    </source>
</evidence>
<dbReference type="Pfam" id="PF10861">
    <property type="entry name" value="DUF2784"/>
    <property type="match status" value="1"/>
</dbReference>
<keyword evidence="4" id="KW-1185">Reference proteome</keyword>
<proteinExistence type="predicted"/>
<feature type="region of interest" description="Disordered" evidence="1">
    <location>
        <begin position="124"/>
        <end position="145"/>
    </location>
</feature>
<evidence type="ECO:0000313" key="4">
    <source>
        <dbReference type="Proteomes" id="UP001165685"/>
    </source>
</evidence>